<dbReference type="InterPro" id="IPR029787">
    <property type="entry name" value="Nucleotide_cyclase"/>
</dbReference>
<dbReference type="PROSITE" id="PS50887">
    <property type="entry name" value="GGDEF"/>
    <property type="match status" value="1"/>
</dbReference>
<dbReference type="GO" id="GO:0000160">
    <property type="term" value="P:phosphorelay signal transduction system"/>
    <property type="evidence" value="ECO:0007669"/>
    <property type="project" value="InterPro"/>
</dbReference>
<comment type="caution">
    <text evidence="5">The sequence shown here is derived from an EMBL/GenBank/DDBJ whole genome shotgun (WGS) entry which is preliminary data.</text>
</comment>
<dbReference type="GO" id="GO:0043709">
    <property type="term" value="P:cell adhesion involved in single-species biofilm formation"/>
    <property type="evidence" value="ECO:0007669"/>
    <property type="project" value="TreeGrafter"/>
</dbReference>
<name>A0A5A9XSC4_9BACT</name>
<dbReference type="InterPro" id="IPR001789">
    <property type="entry name" value="Sig_transdc_resp-reg_receiver"/>
</dbReference>
<evidence type="ECO:0000313" key="6">
    <source>
        <dbReference type="Proteomes" id="UP000324298"/>
    </source>
</evidence>
<evidence type="ECO:0000313" key="5">
    <source>
        <dbReference type="EMBL" id="KAA0895158.1"/>
    </source>
</evidence>
<gene>
    <name evidence="5" type="ORF">ET418_01160</name>
</gene>
<dbReference type="GO" id="GO:0005886">
    <property type="term" value="C:plasma membrane"/>
    <property type="evidence" value="ECO:0007669"/>
    <property type="project" value="TreeGrafter"/>
</dbReference>
<dbReference type="Gene3D" id="3.40.50.2300">
    <property type="match status" value="1"/>
</dbReference>
<dbReference type="SUPFAM" id="SSF52172">
    <property type="entry name" value="CheY-like"/>
    <property type="match status" value="1"/>
</dbReference>
<feature type="domain" description="GGDEF" evidence="4">
    <location>
        <begin position="317"/>
        <end position="451"/>
    </location>
</feature>
<dbReference type="CDD" id="cd01949">
    <property type="entry name" value="GGDEF"/>
    <property type="match status" value="1"/>
</dbReference>
<dbReference type="Pfam" id="PF00072">
    <property type="entry name" value="Response_reg"/>
    <property type="match status" value="1"/>
</dbReference>
<dbReference type="InterPro" id="IPR011006">
    <property type="entry name" value="CheY-like_superfamily"/>
</dbReference>
<evidence type="ECO:0000256" key="2">
    <source>
        <dbReference type="PROSITE-ProRule" id="PRU00169"/>
    </source>
</evidence>
<dbReference type="InterPro" id="IPR029016">
    <property type="entry name" value="GAF-like_dom_sf"/>
</dbReference>
<accession>A0A5A9XSC4</accession>
<protein>
    <recommendedName>
        <fullName evidence="1">diguanylate cyclase</fullName>
        <ecNumber evidence="1">2.7.7.65</ecNumber>
    </recommendedName>
</protein>
<dbReference type="PROSITE" id="PS50110">
    <property type="entry name" value="RESPONSE_REGULATORY"/>
    <property type="match status" value="1"/>
</dbReference>
<dbReference type="PANTHER" id="PTHR45138">
    <property type="entry name" value="REGULATORY COMPONENTS OF SENSORY TRANSDUCTION SYSTEM"/>
    <property type="match status" value="1"/>
</dbReference>
<sequence length="453" mass="51225">MERILIIEDDRFFRETFSDLLQKEGYDVDCACDGGEGLEMLAGERYDLVITDLIMPEVDGMEVLSRVKGSNPDIDVIMVTGNTDLESAIFALKHGARDYLLKPVNPDEFRHSVALCIQQRRLLNENEELKKMVSLFQVSQTIASCLELERIYHLMVEAVAREVGVGRYLGFFQADNQLELKEVRGLTSDSAEHYRTIVQAALPEKLPTSHQIDMLALPGEADDEIEGACLIYVCNRGMLHGVIVLFNEPGHRLPDIQRERKNILFLLEQSSQAFENAETYSRAKDMLFIDDLSGLFNHRYLEVALNQELKRVERYSSHLAVLFLDIDSFKSVNDTYGHLVGSQVLREMGALAQKTVREVDVVIRYGGDEFTIILVETGCDIALMVAERIRKRIESHVFLAPEGYNIRLTCSIGYACCPDDTLSKYELLEMADKAMYSSKSSGKNCVSHFSFTS</sequence>
<dbReference type="Gene3D" id="3.30.70.270">
    <property type="match status" value="1"/>
</dbReference>
<feature type="modified residue" description="4-aspartylphosphate" evidence="2">
    <location>
        <position position="52"/>
    </location>
</feature>
<evidence type="ECO:0000256" key="1">
    <source>
        <dbReference type="ARBA" id="ARBA00012528"/>
    </source>
</evidence>
<dbReference type="NCBIfam" id="TIGR00254">
    <property type="entry name" value="GGDEF"/>
    <property type="match status" value="1"/>
</dbReference>
<dbReference type="SMART" id="SM00448">
    <property type="entry name" value="REC"/>
    <property type="match status" value="1"/>
</dbReference>
<dbReference type="SUPFAM" id="SSF55073">
    <property type="entry name" value="Nucleotide cyclase"/>
    <property type="match status" value="1"/>
</dbReference>
<organism evidence="5 6">
    <name type="scientific">Oryzomonas rubra</name>
    <dbReference type="NCBI Taxonomy" id="2509454"/>
    <lineage>
        <taxon>Bacteria</taxon>
        <taxon>Pseudomonadati</taxon>
        <taxon>Thermodesulfobacteriota</taxon>
        <taxon>Desulfuromonadia</taxon>
        <taxon>Geobacterales</taxon>
        <taxon>Geobacteraceae</taxon>
        <taxon>Oryzomonas</taxon>
    </lineage>
</organism>
<evidence type="ECO:0000259" key="3">
    <source>
        <dbReference type="PROSITE" id="PS50110"/>
    </source>
</evidence>
<dbReference type="Gene3D" id="3.30.450.40">
    <property type="match status" value="1"/>
</dbReference>
<dbReference type="Proteomes" id="UP000324298">
    <property type="component" value="Unassembled WGS sequence"/>
</dbReference>
<dbReference type="AlphaFoldDB" id="A0A5A9XSC4"/>
<dbReference type="Pfam" id="PF00990">
    <property type="entry name" value="GGDEF"/>
    <property type="match status" value="1"/>
</dbReference>
<dbReference type="GO" id="GO:0052621">
    <property type="term" value="F:diguanylate cyclase activity"/>
    <property type="evidence" value="ECO:0007669"/>
    <property type="project" value="UniProtKB-EC"/>
</dbReference>
<proteinExistence type="predicted"/>
<reference evidence="5 6" key="1">
    <citation type="submission" date="2019-04" db="EMBL/GenBank/DDBJ databases">
        <title>Geobacter ruber sp. nov., ferric-reducing bacteria isolated from paddy soil.</title>
        <authorList>
            <person name="Xu Z."/>
            <person name="Masuda Y."/>
            <person name="Itoh H."/>
            <person name="Senoo K."/>
        </authorList>
    </citation>
    <scope>NUCLEOTIDE SEQUENCE [LARGE SCALE GENOMIC DNA]</scope>
    <source>
        <strain evidence="5 6">Red88</strain>
    </source>
</reference>
<dbReference type="RefSeq" id="WP_149305741.1">
    <property type="nucleotide sequence ID" value="NZ_SRSD01000001.1"/>
</dbReference>
<dbReference type="InterPro" id="IPR000160">
    <property type="entry name" value="GGDEF_dom"/>
</dbReference>
<dbReference type="SMART" id="SM00267">
    <property type="entry name" value="GGDEF"/>
    <property type="match status" value="1"/>
</dbReference>
<dbReference type="OrthoDB" id="9812260at2"/>
<keyword evidence="2" id="KW-0597">Phosphoprotein</keyword>
<keyword evidence="6" id="KW-1185">Reference proteome</keyword>
<dbReference type="GO" id="GO:1902201">
    <property type="term" value="P:negative regulation of bacterial-type flagellum-dependent cell motility"/>
    <property type="evidence" value="ECO:0007669"/>
    <property type="project" value="TreeGrafter"/>
</dbReference>
<dbReference type="InterPro" id="IPR050469">
    <property type="entry name" value="Diguanylate_Cyclase"/>
</dbReference>
<feature type="domain" description="Response regulatory" evidence="3">
    <location>
        <begin position="3"/>
        <end position="117"/>
    </location>
</feature>
<dbReference type="FunFam" id="3.30.70.270:FF:000001">
    <property type="entry name" value="Diguanylate cyclase domain protein"/>
    <property type="match status" value="1"/>
</dbReference>
<dbReference type="InterPro" id="IPR043128">
    <property type="entry name" value="Rev_trsase/Diguanyl_cyclase"/>
</dbReference>
<dbReference type="EMBL" id="SRSD01000001">
    <property type="protein sequence ID" value="KAA0895158.1"/>
    <property type="molecule type" value="Genomic_DNA"/>
</dbReference>
<dbReference type="EC" id="2.7.7.65" evidence="1"/>
<evidence type="ECO:0000259" key="4">
    <source>
        <dbReference type="PROSITE" id="PS50887"/>
    </source>
</evidence>
<dbReference type="PANTHER" id="PTHR45138:SF6">
    <property type="entry name" value="DIGUANYLATE CYCLASE DGCN"/>
    <property type="match status" value="1"/>
</dbReference>